<dbReference type="PANTHER" id="PTHR23319">
    <property type="entry name" value="GRAM DOMAIN CONTAINING 1B, ISOFORM E"/>
    <property type="match status" value="1"/>
</dbReference>
<feature type="domain" description="GRAM" evidence="2">
    <location>
        <begin position="106"/>
        <end position="168"/>
    </location>
</feature>
<dbReference type="Ensembl" id="ENSHHUT00000053827.1">
    <property type="protein sequence ID" value="ENSHHUP00000051997.1"/>
    <property type="gene ID" value="ENSHHUG00000031290.1"/>
</dbReference>
<dbReference type="InterPro" id="IPR011993">
    <property type="entry name" value="PH-like_dom_sf"/>
</dbReference>
<dbReference type="Proteomes" id="UP000314982">
    <property type="component" value="Unassembled WGS sequence"/>
</dbReference>
<dbReference type="GeneTree" id="ENSGT00940000161007"/>
<protein>
    <recommendedName>
        <fullName evidence="2">GRAM domain-containing protein</fullName>
    </recommendedName>
</protein>
<dbReference type="InterPro" id="IPR004182">
    <property type="entry name" value="GRAM"/>
</dbReference>
<name>A0A4W5NLZ6_9TELE</name>
<dbReference type="GO" id="GO:0120020">
    <property type="term" value="F:cholesterol transfer activity"/>
    <property type="evidence" value="ECO:0007669"/>
    <property type="project" value="TreeGrafter"/>
</dbReference>
<organism evidence="3 4">
    <name type="scientific">Hucho hucho</name>
    <name type="common">huchen</name>
    <dbReference type="NCBI Taxonomy" id="62062"/>
    <lineage>
        <taxon>Eukaryota</taxon>
        <taxon>Metazoa</taxon>
        <taxon>Chordata</taxon>
        <taxon>Craniata</taxon>
        <taxon>Vertebrata</taxon>
        <taxon>Euteleostomi</taxon>
        <taxon>Actinopterygii</taxon>
        <taxon>Neopterygii</taxon>
        <taxon>Teleostei</taxon>
        <taxon>Protacanthopterygii</taxon>
        <taxon>Salmoniformes</taxon>
        <taxon>Salmonidae</taxon>
        <taxon>Salmoninae</taxon>
        <taxon>Hucho</taxon>
    </lineage>
</organism>
<reference evidence="3" key="2">
    <citation type="submission" date="2025-08" db="UniProtKB">
        <authorList>
            <consortium name="Ensembl"/>
        </authorList>
    </citation>
    <scope>IDENTIFICATION</scope>
</reference>
<accession>A0A4W5NLZ6</accession>
<dbReference type="Pfam" id="PF02893">
    <property type="entry name" value="GRAM"/>
    <property type="match status" value="1"/>
</dbReference>
<evidence type="ECO:0000259" key="2">
    <source>
        <dbReference type="SMART" id="SM00568"/>
    </source>
</evidence>
<dbReference type="GO" id="GO:0005886">
    <property type="term" value="C:plasma membrane"/>
    <property type="evidence" value="ECO:0007669"/>
    <property type="project" value="TreeGrafter"/>
</dbReference>
<dbReference type="GO" id="GO:0005789">
    <property type="term" value="C:endoplasmic reticulum membrane"/>
    <property type="evidence" value="ECO:0007669"/>
    <property type="project" value="TreeGrafter"/>
</dbReference>
<dbReference type="InterPro" id="IPR051482">
    <property type="entry name" value="Cholesterol_transport"/>
</dbReference>
<evidence type="ECO:0000313" key="4">
    <source>
        <dbReference type="Proteomes" id="UP000314982"/>
    </source>
</evidence>
<dbReference type="Gene3D" id="2.30.29.30">
    <property type="entry name" value="Pleckstrin-homology domain (PH domain)/Phosphotyrosine-binding domain (PTB)"/>
    <property type="match status" value="1"/>
</dbReference>
<feature type="region of interest" description="Disordered" evidence="1">
    <location>
        <begin position="51"/>
        <end position="77"/>
    </location>
</feature>
<dbReference type="SMART" id="SM00568">
    <property type="entry name" value="GRAM"/>
    <property type="match status" value="1"/>
</dbReference>
<dbReference type="AlphaFoldDB" id="A0A4W5NLZ6"/>
<sequence length="183" mass="20627">MSNGAGGGDMLTIISVFTKLHPRTHIGLRAEDQDLVSFPVSGTVGLMDQVSRSEVGSDVTDETASMGGYRWSSEDHPPVNQRSDLQGQCLAAPQALPAPTYKQRVEEFRKLFRELPESERLIVDYTCALQRDILLQGRLYLSENWLCFYSNVFWGTKVSSHMRERKNKGTVLCLGDELNWIMK</sequence>
<reference evidence="4" key="1">
    <citation type="submission" date="2018-06" db="EMBL/GenBank/DDBJ databases">
        <title>Genome assembly of Danube salmon.</title>
        <authorList>
            <person name="Macqueen D.J."/>
            <person name="Gundappa M.K."/>
        </authorList>
    </citation>
    <scope>NUCLEOTIDE SEQUENCE [LARGE SCALE GENOMIC DNA]</scope>
</reference>
<dbReference type="GO" id="GO:0140268">
    <property type="term" value="C:endoplasmic reticulum-plasma membrane contact site"/>
    <property type="evidence" value="ECO:0007669"/>
    <property type="project" value="TreeGrafter"/>
</dbReference>
<evidence type="ECO:0000256" key="1">
    <source>
        <dbReference type="SAM" id="MobiDB-lite"/>
    </source>
</evidence>
<dbReference type="GO" id="GO:0015485">
    <property type="term" value="F:cholesterol binding"/>
    <property type="evidence" value="ECO:0007669"/>
    <property type="project" value="TreeGrafter"/>
</dbReference>
<dbReference type="STRING" id="62062.ENSHHUP00000051997"/>
<evidence type="ECO:0000313" key="3">
    <source>
        <dbReference type="Ensembl" id="ENSHHUP00000051997.1"/>
    </source>
</evidence>
<dbReference type="GO" id="GO:0032366">
    <property type="term" value="P:intracellular sterol transport"/>
    <property type="evidence" value="ECO:0007669"/>
    <property type="project" value="TreeGrafter"/>
</dbReference>
<keyword evidence="4" id="KW-1185">Reference proteome</keyword>
<dbReference type="PANTHER" id="PTHR23319:SF1">
    <property type="entry name" value="PROTEIN ASTER-C"/>
    <property type="match status" value="1"/>
</dbReference>
<reference evidence="3" key="3">
    <citation type="submission" date="2025-09" db="UniProtKB">
        <authorList>
            <consortium name="Ensembl"/>
        </authorList>
    </citation>
    <scope>IDENTIFICATION</scope>
</reference>
<proteinExistence type="predicted"/>